<dbReference type="Proteomes" id="UP000192439">
    <property type="component" value="Chromosome"/>
</dbReference>
<reference evidence="2 5" key="1">
    <citation type="journal article" date="2018" name="Harmful Algae">
        <title>The highly heterogeneous methylated genomes and diverse restriction-modification systems of bloom-forming Microcystis.</title>
        <authorList>
            <person name="Zhao L."/>
            <person name="Song Y."/>
            <person name="Li L."/>
            <person name="Gan N."/>
            <person name="Brand J.J."/>
            <person name="Song L."/>
        </authorList>
    </citation>
    <scope>NUCLEOTIDE SEQUENCE [LARGE SCALE GENOMIC DNA]</scope>
    <source>
        <strain evidence="2 5">PCC 7806SL</strain>
    </source>
</reference>
<organism evidence="2 5">
    <name type="scientific">Microcystis aeruginosa PCC 7806SL</name>
    <dbReference type="NCBI Taxonomy" id="1903187"/>
    <lineage>
        <taxon>Bacteria</taxon>
        <taxon>Bacillati</taxon>
        <taxon>Cyanobacteriota</taxon>
        <taxon>Cyanophyceae</taxon>
        <taxon>Oscillatoriophycideae</taxon>
        <taxon>Chroococcales</taxon>
        <taxon>Microcystaceae</taxon>
        <taxon>Microcystis</taxon>
    </lineage>
</organism>
<evidence type="ECO:0000313" key="2">
    <source>
        <dbReference type="EMBL" id="ARI81653.1"/>
    </source>
</evidence>
<dbReference type="EMBL" id="CP020771">
    <property type="protein sequence ID" value="ARI82103.1"/>
    <property type="molecule type" value="Genomic_DNA"/>
</dbReference>
<protein>
    <submittedName>
        <fullName evidence="2">Uncharacterized protein</fullName>
    </submittedName>
</protein>
<keyword evidence="1" id="KW-0175">Coiled coil</keyword>
<dbReference type="AlphaFoldDB" id="A0AB33C1Q2"/>
<dbReference type="RefSeq" id="WP_002748479.1">
    <property type="nucleotide sequence ID" value="NZ_CP020771.1"/>
</dbReference>
<accession>A0AB33C1Q2</accession>
<proteinExistence type="predicted"/>
<gene>
    <name evidence="2" type="ORF">BH695_2372</name>
    <name evidence="3" type="ORF">BH695_2824</name>
    <name evidence="4" type="ORF">BH695_5047</name>
</gene>
<feature type="coiled-coil region" evidence="1">
    <location>
        <begin position="2"/>
        <end position="36"/>
    </location>
</feature>
<evidence type="ECO:0000313" key="5">
    <source>
        <dbReference type="Proteomes" id="UP000192439"/>
    </source>
</evidence>
<evidence type="ECO:0000256" key="1">
    <source>
        <dbReference type="SAM" id="Coils"/>
    </source>
</evidence>
<dbReference type="EMBL" id="CP020771">
    <property type="protein sequence ID" value="ARI81653.1"/>
    <property type="molecule type" value="Genomic_DNA"/>
</dbReference>
<evidence type="ECO:0000313" key="4">
    <source>
        <dbReference type="EMBL" id="ARI84326.1"/>
    </source>
</evidence>
<dbReference type="EMBL" id="CP020771">
    <property type="protein sequence ID" value="ARI84326.1"/>
    <property type="molecule type" value="Genomic_DNA"/>
</dbReference>
<name>A0AB33C1Q2_MICA7</name>
<keyword evidence="5" id="KW-1185">Reference proteome</keyword>
<sequence>MTQELLTENAALKQRVSELELEIERIKKDMKELILELDKKGYSSLYRD</sequence>
<evidence type="ECO:0000313" key="3">
    <source>
        <dbReference type="EMBL" id="ARI82103.1"/>
    </source>
</evidence>